<name>A0A1H8MQY2_9BACL</name>
<reference evidence="21 22" key="1">
    <citation type="submission" date="2016-10" db="EMBL/GenBank/DDBJ databases">
        <authorList>
            <person name="de Groot N.N."/>
        </authorList>
    </citation>
    <scope>NUCLEOTIDE SEQUENCE [LARGE SCALE GENOMIC DNA]</scope>
    <source>
        <strain evidence="21 22">CGMCC 1.10238</strain>
    </source>
</reference>
<comment type="function">
    <text evidence="14 19">Joins adenosylcobinamide-GDP and alpha-ribazole to generate adenosylcobalamin (Ado-cobalamin). Also synthesizes adenosylcobalamin 5'-phosphate from adenosylcobinamide-GDP and alpha-ribazole 5'-phosphate.</text>
</comment>
<evidence type="ECO:0000256" key="5">
    <source>
        <dbReference type="ARBA" id="ARBA00013200"/>
    </source>
</evidence>
<dbReference type="EMBL" id="CP076607">
    <property type="protein sequence ID" value="QWU17910.1"/>
    <property type="molecule type" value="Genomic_DNA"/>
</dbReference>
<sequence>MRQWLISLIVAFQFLTRLPIPVQVEYDKRYVSRSVLFYPVVGFVIGFILYLALVVLSSGSAPLDAAVVLLIWTLLTGGLHLDGLMDTADGLGSHRPREQMLAIMKDSRVGAMGVLAAFFVLLVKWASLWTLLDRLRQGSISGSMLLCLLLTIPAVSRGAMVAAIIRRPYIGGEQGMGGLFQEARAGYLAGAILLLLFPVILQPSYGWFWLSGIQAAAAWLCVSHFVRRLGGLTGDTYGALNELVETAGLLAAVYILF</sequence>
<evidence type="ECO:0000256" key="18">
    <source>
        <dbReference type="ARBA" id="ARBA00049504"/>
    </source>
</evidence>
<keyword evidence="11 19" id="KW-0460">Magnesium</keyword>
<dbReference type="OrthoDB" id="9794626at2"/>
<evidence type="ECO:0000256" key="9">
    <source>
        <dbReference type="ARBA" id="ARBA00022679"/>
    </source>
</evidence>
<feature type="transmembrane region" description="Helical" evidence="19">
    <location>
        <begin position="185"/>
        <end position="201"/>
    </location>
</feature>
<organism evidence="21 22">
    <name type="scientific">Paenibacillus sophorae</name>
    <dbReference type="NCBI Taxonomy" id="1333845"/>
    <lineage>
        <taxon>Bacteria</taxon>
        <taxon>Bacillati</taxon>
        <taxon>Bacillota</taxon>
        <taxon>Bacilli</taxon>
        <taxon>Bacillales</taxon>
        <taxon>Paenibacillaceae</taxon>
        <taxon>Paenibacillus</taxon>
    </lineage>
</organism>
<accession>A0A1H8MQY2</accession>
<feature type="transmembrane region" description="Helical" evidence="19">
    <location>
        <begin position="144"/>
        <end position="165"/>
    </location>
</feature>
<evidence type="ECO:0000256" key="4">
    <source>
        <dbReference type="ARBA" id="ARBA00010561"/>
    </source>
</evidence>
<evidence type="ECO:0000256" key="6">
    <source>
        <dbReference type="ARBA" id="ARBA00015850"/>
    </source>
</evidence>
<dbReference type="GO" id="GO:0008818">
    <property type="term" value="F:cobalamin 5'-phosphate synthase activity"/>
    <property type="evidence" value="ECO:0007669"/>
    <property type="project" value="UniProtKB-UniRule"/>
</dbReference>
<protein>
    <recommendedName>
        <fullName evidence="6 19">Adenosylcobinamide-GDP ribazoletransferase</fullName>
        <ecNumber evidence="5 19">2.7.8.26</ecNumber>
    </recommendedName>
    <alternativeName>
        <fullName evidence="16 19">Cobalamin synthase</fullName>
    </alternativeName>
    <alternativeName>
        <fullName evidence="15 19">Cobalamin-5'-phosphate synthase</fullName>
    </alternativeName>
</protein>
<dbReference type="EC" id="2.7.8.26" evidence="5 19"/>
<evidence type="ECO:0000256" key="15">
    <source>
        <dbReference type="ARBA" id="ARBA00032605"/>
    </source>
</evidence>
<dbReference type="NCBIfam" id="TIGR00317">
    <property type="entry name" value="cobS"/>
    <property type="match status" value="1"/>
</dbReference>
<dbReference type="AlphaFoldDB" id="A0A1H8MQY2"/>
<evidence type="ECO:0000256" key="14">
    <source>
        <dbReference type="ARBA" id="ARBA00025228"/>
    </source>
</evidence>
<evidence type="ECO:0000313" key="20">
    <source>
        <dbReference type="EMBL" id="QWU17910.1"/>
    </source>
</evidence>
<gene>
    <name evidence="19 20" type="primary">cobS</name>
    <name evidence="20" type="ORF">KP014_12710</name>
    <name evidence="21" type="ORF">SAMN04487895_105353</name>
</gene>
<keyword evidence="12 19" id="KW-1133">Transmembrane helix</keyword>
<dbReference type="HAMAP" id="MF_00719">
    <property type="entry name" value="CobS"/>
    <property type="match status" value="1"/>
</dbReference>
<evidence type="ECO:0000256" key="17">
    <source>
        <dbReference type="ARBA" id="ARBA00048623"/>
    </source>
</evidence>
<evidence type="ECO:0000313" key="21">
    <source>
        <dbReference type="EMBL" id="SEO19643.1"/>
    </source>
</evidence>
<feature type="transmembrane region" description="Helical" evidence="19">
    <location>
        <begin position="35"/>
        <end position="56"/>
    </location>
</feature>
<keyword evidence="10 19" id="KW-0812">Transmembrane</keyword>
<keyword evidence="23" id="KW-1185">Reference proteome</keyword>
<comment type="subcellular location">
    <subcellularLocation>
        <location evidence="2 19">Cell membrane</location>
        <topology evidence="2 19">Multi-pass membrane protein</topology>
    </subcellularLocation>
</comment>
<evidence type="ECO:0000256" key="3">
    <source>
        <dbReference type="ARBA" id="ARBA00004663"/>
    </source>
</evidence>
<comment type="cofactor">
    <cofactor evidence="1 19">
        <name>Mg(2+)</name>
        <dbReference type="ChEBI" id="CHEBI:18420"/>
    </cofactor>
</comment>
<dbReference type="PANTHER" id="PTHR34148">
    <property type="entry name" value="ADENOSYLCOBINAMIDE-GDP RIBAZOLETRANSFERASE"/>
    <property type="match status" value="1"/>
</dbReference>
<dbReference type="STRING" id="1333845.SAMN04487895_105353"/>
<dbReference type="Pfam" id="PF02654">
    <property type="entry name" value="CobS"/>
    <property type="match status" value="1"/>
</dbReference>
<evidence type="ECO:0000313" key="22">
    <source>
        <dbReference type="Proteomes" id="UP000198809"/>
    </source>
</evidence>
<evidence type="ECO:0000256" key="12">
    <source>
        <dbReference type="ARBA" id="ARBA00022989"/>
    </source>
</evidence>
<keyword evidence="9 19" id="KW-0808">Transferase</keyword>
<evidence type="ECO:0000256" key="19">
    <source>
        <dbReference type="HAMAP-Rule" id="MF_00719"/>
    </source>
</evidence>
<comment type="pathway">
    <text evidence="3 19">Cofactor biosynthesis; adenosylcobalamin biosynthesis; adenosylcobalamin from cob(II)yrinate a,c-diamide: step 7/7.</text>
</comment>
<dbReference type="Proteomes" id="UP000198809">
    <property type="component" value="Unassembled WGS sequence"/>
</dbReference>
<evidence type="ECO:0000256" key="1">
    <source>
        <dbReference type="ARBA" id="ARBA00001946"/>
    </source>
</evidence>
<dbReference type="Proteomes" id="UP000683429">
    <property type="component" value="Chromosome"/>
</dbReference>
<dbReference type="InterPro" id="IPR003805">
    <property type="entry name" value="CobS"/>
</dbReference>
<evidence type="ECO:0000313" key="23">
    <source>
        <dbReference type="Proteomes" id="UP000683429"/>
    </source>
</evidence>
<evidence type="ECO:0000256" key="8">
    <source>
        <dbReference type="ARBA" id="ARBA00022573"/>
    </source>
</evidence>
<dbReference type="RefSeq" id="WP_036593400.1">
    <property type="nucleotide sequence ID" value="NZ_CP076607.1"/>
</dbReference>
<comment type="similarity">
    <text evidence="4 19">Belongs to the CobS family.</text>
</comment>
<evidence type="ECO:0000256" key="16">
    <source>
        <dbReference type="ARBA" id="ARBA00032853"/>
    </source>
</evidence>
<evidence type="ECO:0000256" key="11">
    <source>
        <dbReference type="ARBA" id="ARBA00022842"/>
    </source>
</evidence>
<keyword evidence="13 19" id="KW-0472">Membrane</keyword>
<dbReference type="PANTHER" id="PTHR34148:SF1">
    <property type="entry name" value="ADENOSYLCOBINAMIDE-GDP RIBAZOLETRANSFERASE"/>
    <property type="match status" value="1"/>
</dbReference>
<dbReference type="GO" id="GO:0009236">
    <property type="term" value="P:cobalamin biosynthetic process"/>
    <property type="evidence" value="ECO:0007669"/>
    <property type="project" value="UniProtKB-UniRule"/>
</dbReference>
<keyword evidence="8 19" id="KW-0169">Cobalamin biosynthesis</keyword>
<dbReference type="GO" id="GO:0051073">
    <property type="term" value="F:adenosylcobinamide-GDP ribazoletransferase activity"/>
    <property type="evidence" value="ECO:0007669"/>
    <property type="project" value="UniProtKB-UniRule"/>
</dbReference>
<evidence type="ECO:0000256" key="2">
    <source>
        <dbReference type="ARBA" id="ARBA00004651"/>
    </source>
</evidence>
<dbReference type="EMBL" id="FODH01000005">
    <property type="protein sequence ID" value="SEO19643.1"/>
    <property type="molecule type" value="Genomic_DNA"/>
</dbReference>
<comment type="catalytic activity">
    <reaction evidence="17 19">
        <text>alpha-ribazole + adenosylcob(III)inamide-GDP = adenosylcob(III)alamin + GMP + H(+)</text>
        <dbReference type="Rhea" id="RHEA:16049"/>
        <dbReference type="ChEBI" id="CHEBI:10329"/>
        <dbReference type="ChEBI" id="CHEBI:15378"/>
        <dbReference type="ChEBI" id="CHEBI:18408"/>
        <dbReference type="ChEBI" id="CHEBI:58115"/>
        <dbReference type="ChEBI" id="CHEBI:60487"/>
        <dbReference type="EC" id="2.7.8.26"/>
    </reaction>
</comment>
<reference evidence="20 23" key="2">
    <citation type="submission" date="2021-06" db="EMBL/GenBank/DDBJ databases">
        <title>Whole genome sequence of Paenibacillus sophorae DSM23020 for comparative genomics.</title>
        <authorList>
            <person name="Kim M.-J."/>
            <person name="Lee G."/>
            <person name="Shin J.-H."/>
        </authorList>
    </citation>
    <scope>NUCLEOTIDE SEQUENCE [LARGE SCALE GENOMIC DNA]</scope>
    <source>
        <strain evidence="20 23">DSM 23020</strain>
    </source>
</reference>
<keyword evidence="7 19" id="KW-1003">Cell membrane</keyword>
<feature type="transmembrane region" description="Helical" evidence="19">
    <location>
        <begin position="109"/>
        <end position="132"/>
    </location>
</feature>
<comment type="catalytic activity">
    <reaction evidence="18 19">
        <text>alpha-ribazole 5'-phosphate + adenosylcob(III)inamide-GDP = adenosylcob(III)alamin 5'-phosphate + GMP + H(+)</text>
        <dbReference type="Rhea" id="RHEA:23560"/>
        <dbReference type="ChEBI" id="CHEBI:15378"/>
        <dbReference type="ChEBI" id="CHEBI:57918"/>
        <dbReference type="ChEBI" id="CHEBI:58115"/>
        <dbReference type="ChEBI" id="CHEBI:60487"/>
        <dbReference type="ChEBI" id="CHEBI:60493"/>
        <dbReference type="EC" id="2.7.8.26"/>
    </reaction>
</comment>
<proteinExistence type="inferred from homology"/>
<evidence type="ECO:0000256" key="10">
    <source>
        <dbReference type="ARBA" id="ARBA00022692"/>
    </source>
</evidence>
<dbReference type="GO" id="GO:0005886">
    <property type="term" value="C:plasma membrane"/>
    <property type="evidence" value="ECO:0007669"/>
    <property type="project" value="UniProtKB-SubCell"/>
</dbReference>
<evidence type="ECO:0000256" key="7">
    <source>
        <dbReference type="ARBA" id="ARBA00022475"/>
    </source>
</evidence>
<evidence type="ECO:0000256" key="13">
    <source>
        <dbReference type="ARBA" id="ARBA00023136"/>
    </source>
</evidence>
<dbReference type="UniPathway" id="UPA00148">
    <property type="reaction ID" value="UER00238"/>
</dbReference>